<feature type="transmembrane region" description="Helical" evidence="1">
    <location>
        <begin position="79"/>
        <end position="99"/>
    </location>
</feature>
<dbReference type="VEuPathDB" id="TrichDB:TRFO_10118"/>
<organism evidence="2 3">
    <name type="scientific">Tritrichomonas foetus</name>
    <dbReference type="NCBI Taxonomy" id="1144522"/>
    <lineage>
        <taxon>Eukaryota</taxon>
        <taxon>Metamonada</taxon>
        <taxon>Parabasalia</taxon>
        <taxon>Tritrichomonadida</taxon>
        <taxon>Tritrichomonadidae</taxon>
        <taxon>Tritrichomonas</taxon>
    </lineage>
</organism>
<accession>A0A1J4JFF6</accession>
<evidence type="ECO:0008006" key="4">
    <source>
        <dbReference type="Google" id="ProtNLM"/>
    </source>
</evidence>
<gene>
    <name evidence="2" type="ORF">TRFO_10118</name>
</gene>
<dbReference type="Proteomes" id="UP000179807">
    <property type="component" value="Unassembled WGS sequence"/>
</dbReference>
<evidence type="ECO:0000256" key="1">
    <source>
        <dbReference type="SAM" id="Phobius"/>
    </source>
</evidence>
<protein>
    <recommendedName>
        <fullName evidence="4">Tetraspanin family protein</fullName>
    </recommendedName>
</protein>
<keyword evidence="3" id="KW-1185">Reference proteome</keyword>
<dbReference type="RefSeq" id="XP_068349326.1">
    <property type="nucleotide sequence ID" value="XM_068495249.1"/>
</dbReference>
<keyword evidence="1" id="KW-1133">Transmembrane helix</keyword>
<keyword evidence="1" id="KW-0812">Transmembrane</keyword>
<dbReference type="GeneID" id="94829953"/>
<comment type="caution">
    <text evidence="2">The sequence shown here is derived from an EMBL/GenBank/DDBJ whole genome shotgun (WGS) entry which is preliminary data.</text>
</comment>
<evidence type="ECO:0000313" key="2">
    <source>
        <dbReference type="EMBL" id="OHS96189.1"/>
    </source>
</evidence>
<dbReference type="PROSITE" id="PS51257">
    <property type="entry name" value="PROKAR_LIPOPROTEIN"/>
    <property type="match status" value="1"/>
</dbReference>
<name>A0A1J4JFF6_9EUKA</name>
<evidence type="ECO:0000313" key="3">
    <source>
        <dbReference type="Proteomes" id="UP000179807"/>
    </source>
</evidence>
<feature type="transmembrane region" description="Helical" evidence="1">
    <location>
        <begin position="197"/>
        <end position="222"/>
    </location>
</feature>
<feature type="transmembrane region" description="Helical" evidence="1">
    <location>
        <begin position="47"/>
        <end position="67"/>
    </location>
</feature>
<reference evidence="2" key="1">
    <citation type="submission" date="2016-10" db="EMBL/GenBank/DDBJ databases">
        <authorList>
            <person name="Benchimol M."/>
            <person name="Almeida L.G."/>
            <person name="Vasconcelos A.T."/>
            <person name="Perreira-Neves A."/>
            <person name="Rosa I.A."/>
            <person name="Tasca T."/>
            <person name="Bogo M.R."/>
            <person name="de Souza W."/>
        </authorList>
    </citation>
    <scope>NUCLEOTIDE SEQUENCE [LARGE SCALE GENOMIC DNA]</scope>
    <source>
        <strain evidence="2">K</strain>
    </source>
</reference>
<feature type="transmembrane region" description="Helical" evidence="1">
    <location>
        <begin position="7"/>
        <end position="35"/>
    </location>
</feature>
<proteinExistence type="predicted"/>
<dbReference type="AlphaFoldDB" id="A0A1J4JFF6"/>
<sequence>MNCTAKITVGILSTVTSILTGCVFMVIFLIGSILLKPEKITGDEKNNFQILCICLCVFCALVFAFMLYASWAKGKPYRIGQIVVCALFFVLYIVLVSFISGPVDIILDAASNLWHSKSYNGSYSHFENAFKCCGYVETPDRCYAKSTSLLYDLTVWETAQFNLQDSSTKRNKIDYFSTNVYDCRQALLDFIDDNFNIFVPLAVLFMLYVLSTGIFFIILLCFELDEKIEAESDDPFENSEDSFFSSSYSKSFNTESEFDRCIKSVGSSPLINGLDSAVETQFTDRETGSQTCRPQSEASAYSGASKVIMLGPAIDQSGVVTQAPT</sequence>
<dbReference type="EMBL" id="MLAK01001193">
    <property type="protein sequence ID" value="OHS96189.1"/>
    <property type="molecule type" value="Genomic_DNA"/>
</dbReference>
<keyword evidence="1" id="KW-0472">Membrane</keyword>